<proteinExistence type="inferred from homology"/>
<dbReference type="AlphaFoldDB" id="A0A9P4MK20"/>
<comment type="similarity">
    <text evidence="1">Belongs to the ADIP family.</text>
</comment>
<name>A0A9P4MK20_9PEZI</name>
<comment type="caution">
    <text evidence="5">The sequence shown here is derived from an EMBL/GenBank/DDBJ whole genome shotgun (WGS) entry which is preliminary data.</text>
</comment>
<feature type="region of interest" description="Disordered" evidence="4">
    <location>
        <begin position="590"/>
        <end position="617"/>
    </location>
</feature>
<dbReference type="Pfam" id="PF11559">
    <property type="entry name" value="ADIP"/>
    <property type="match status" value="1"/>
</dbReference>
<organism evidence="5 6">
    <name type="scientific">Myriangium duriaei CBS 260.36</name>
    <dbReference type="NCBI Taxonomy" id="1168546"/>
    <lineage>
        <taxon>Eukaryota</taxon>
        <taxon>Fungi</taxon>
        <taxon>Dikarya</taxon>
        <taxon>Ascomycota</taxon>
        <taxon>Pezizomycotina</taxon>
        <taxon>Dothideomycetes</taxon>
        <taxon>Dothideomycetidae</taxon>
        <taxon>Myriangiales</taxon>
        <taxon>Myriangiaceae</taxon>
        <taxon>Myriangium</taxon>
    </lineage>
</organism>
<dbReference type="EMBL" id="ML996081">
    <property type="protein sequence ID" value="KAF2157755.1"/>
    <property type="molecule type" value="Genomic_DNA"/>
</dbReference>
<feature type="region of interest" description="Disordered" evidence="4">
    <location>
        <begin position="474"/>
        <end position="573"/>
    </location>
</feature>
<evidence type="ECO:0000313" key="6">
    <source>
        <dbReference type="Proteomes" id="UP000799439"/>
    </source>
</evidence>
<sequence length="617" mass="68646">MAMDSDTLLTASTYLNNLLLARGLLRNSKAIDFAKPARETRAQIINLVHDLLLKRDRDEENRDHVADTLRGLRSESERKDAELERLRTRLAEKERALVTAQAEARAARADLKRLQTSAKNTQIQLAKSKALADQIKTQCVNDVRKRDAQIERLKTHIQGQQRGNKSLVVAPSISISGGSGSVRGQNAFNASVHELQDPEYSLKQETNEFLTQLTQSLSDENDGLISLVQGTLRTLRELLGLDSVAEDEADALAEHGENPMTQDGEVGQAVTYERLGAQLSSLLETLSGLLTNPNFVSMEEVDIRDEEIARLRDGWEKMEVRWKDVLLMMDGWRKRMEKTGDTINLDDLRTGLGFGAGFEEIKLAATSPSRLPRPSIRIETSDDEISVPEIISRDSGVSGMTVEEDEAAKEAATMSPVKAIGAVEPPDFFDLRPPKSVKGQKLRQLSENFQSPRRVAFKEPKVDSTPIDVEIVQTHEPVNARALSTSSDENTVERNSTRLRSSKNRKRTSSPIPHPSERLRKQRSVSLEEPQSSSFLEHDVPQMSLAEKLRVAENEAEEARKQPTTSVAAPIDDSLDLELGDKIGVLRSPAKKSKIKGRPRRRKSTLSPEELESLLGL</sequence>
<feature type="region of interest" description="Disordered" evidence="4">
    <location>
        <begin position="432"/>
        <end position="461"/>
    </location>
</feature>
<accession>A0A9P4MK20</accession>
<evidence type="ECO:0000313" key="5">
    <source>
        <dbReference type="EMBL" id="KAF2157755.1"/>
    </source>
</evidence>
<feature type="compositionally biased region" description="Low complexity" evidence="4">
    <location>
        <begin position="605"/>
        <end position="617"/>
    </location>
</feature>
<evidence type="ECO:0000256" key="3">
    <source>
        <dbReference type="SAM" id="Coils"/>
    </source>
</evidence>
<protein>
    <recommendedName>
        <fullName evidence="7">NIMA interactive protein</fullName>
    </recommendedName>
</protein>
<keyword evidence="6" id="KW-1185">Reference proteome</keyword>
<evidence type="ECO:0000256" key="4">
    <source>
        <dbReference type="SAM" id="MobiDB-lite"/>
    </source>
</evidence>
<evidence type="ECO:0000256" key="2">
    <source>
        <dbReference type="ARBA" id="ARBA00023054"/>
    </source>
</evidence>
<dbReference type="OrthoDB" id="312015at2759"/>
<feature type="non-terminal residue" evidence="5">
    <location>
        <position position="617"/>
    </location>
</feature>
<gene>
    <name evidence="5" type="ORF">K461DRAFT_309801</name>
</gene>
<evidence type="ECO:0000256" key="1">
    <source>
        <dbReference type="ARBA" id="ARBA00009291"/>
    </source>
</evidence>
<keyword evidence="2 3" id="KW-0175">Coiled coil</keyword>
<evidence type="ECO:0008006" key="7">
    <source>
        <dbReference type="Google" id="ProtNLM"/>
    </source>
</evidence>
<feature type="compositionally biased region" description="Basic and acidic residues" evidence="4">
    <location>
        <begin position="547"/>
        <end position="561"/>
    </location>
</feature>
<feature type="coiled-coil region" evidence="3">
    <location>
        <begin position="69"/>
        <end position="124"/>
    </location>
</feature>
<dbReference type="InterPro" id="IPR021622">
    <property type="entry name" value="Afadin/alpha-actinin-bd"/>
</dbReference>
<dbReference type="Proteomes" id="UP000799439">
    <property type="component" value="Unassembled WGS sequence"/>
</dbReference>
<reference evidence="5" key="1">
    <citation type="journal article" date="2020" name="Stud. Mycol.">
        <title>101 Dothideomycetes genomes: a test case for predicting lifestyles and emergence of pathogens.</title>
        <authorList>
            <person name="Haridas S."/>
            <person name="Albert R."/>
            <person name="Binder M."/>
            <person name="Bloem J."/>
            <person name="Labutti K."/>
            <person name="Salamov A."/>
            <person name="Andreopoulos B."/>
            <person name="Baker S."/>
            <person name="Barry K."/>
            <person name="Bills G."/>
            <person name="Bluhm B."/>
            <person name="Cannon C."/>
            <person name="Castanera R."/>
            <person name="Culley D."/>
            <person name="Daum C."/>
            <person name="Ezra D."/>
            <person name="Gonzalez J."/>
            <person name="Henrissat B."/>
            <person name="Kuo A."/>
            <person name="Liang C."/>
            <person name="Lipzen A."/>
            <person name="Lutzoni F."/>
            <person name="Magnuson J."/>
            <person name="Mondo S."/>
            <person name="Nolan M."/>
            <person name="Ohm R."/>
            <person name="Pangilinan J."/>
            <person name="Park H.-J."/>
            <person name="Ramirez L."/>
            <person name="Alfaro M."/>
            <person name="Sun H."/>
            <person name="Tritt A."/>
            <person name="Yoshinaga Y."/>
            <person name="Zwiers L.-H."/>
            <person name="Turgeon B."/>
            <person name="Goodwin S."/>
            <person name="Spatafora J."/>
            <person name="Crous P."/>
            <person name="Grigoriev I."/>
        </authorList>
    </citation>
    <scope>NUCLEOTIDE SEQUENCE</scope>
    <source>
        <strain evidence="5">CBS 260.36</strain>
    </source>
</reference>
<feature type="compositionally biased region" description="Basic residues" evidence="4">
    <location>
        <begin position="590"/>
        <end position="604"/>
    </location>
</feature>